<dbReference type="Proteomes" id="UP000729402">
    <property type="component" value="Unassembled WGS sequence"/>
</dbReference>
<evidence type="ECO:0000313" key="2">
    <source>
        <dbReference type="Proteomes" id="UP000729402"/>
    </source>
</evidence>
<sequence length="166" mass="17769">MDARAERNGDACECEWGESASAAELGSLQVWNWKPPKGSNRSYSIPEDGHGAEELVATIVTATTIAATAVPFSSDPSASGSRSWHKSPHDMLIAKPEDISICPSTEYSCRAEQNTVLTRAADHQSPNLQPECYHKNTVLALSIALHGQEMVLSHVVLSKSASVLPA</sequence>
<gene>
    <name evidence="1" type="ORF">GUJ93_ZPchr0006g44559</name>
</gene>
<accession>A0A8J5SBR2</accession>
<keyword evidence="2" id="KW-1185">Reference proteome</keyword>
<comment type="caution">
    <text evidence="1">The sequence shown here is derived from an EMBL/GenBank/DDBJ whole genome shotgun (WGS) entry which is preliminary data.</text>
</comment>
<reference evidence="1" key="2">
    <citation type="submission" date="2021-02" db="EMBL/GenBank/DDBJ databases">
        <authorList>
            <person name="Kimball J.A."/>
            <person name="Haas M.W."/>
            <person name="Macchietto M."/>
            <person name="Kono T."/>
            <person name="Duquette J."/>
            <person name="Shao M."/>
        </authorList>
    </citation>
    <scope>NUCLEOTIDE SEQUENCE</scope>
    <source>
        <tissue evidence="1">Fresh leaf tissue</tissue>
    </source>
</reference>
<reference evidence="1" key="1">
    <citation type="journal article" date="2021" name="bioRxiv">
        <title>Whole Genome Assembly and Annotation of Northern Wild Rice, Zizania palustris L., Supports a Whole Genome Duplication in the Zizania Genus.</title>
        <authorList>
            <person name="Haas M."/>
            <person name="Kono T."/>
            <person name="Macchietto M."/>
            <person name="Millas R."/>
            <person name="McGilp L."/>
            <person name="Shao M."/>
            <person name="Duquette J."/>
            <person name="Hirsch C.N."/>
            <person name="Kimball J."/>
        </authorList>
    </citation>
    <scope>NUCLEOTIDE SEQUENCE</scope>
    <source>
        <tissue evidence="1">Fresh leaf tissue</tissue>
    </source>
</reference>
<protein>
    <submittedName>
        <fullName evidence="1">Uncharacterized protein</fullName>
    </submittedName>
</protein>
<evidence type="ECO:0000313" key="1">
    <source>
        <dbReference type="EMBL" id="KAG8072776.1"/>
    </source>
</evidence>
<name>A0A8J5SBR2_ZIZPA</name>
<organism evidence="1 2">
    <name type="scientific">Zizania palustris</name>
    <name type="common">Northern wild rice</name>
    <dbReference type="NCBI Taxonomy" id="103762"/>
    <lineage>
        <taxon>Eukaryota</taxon>
        <taxon>Viridiplantae</taxon>
        <taxon>Streptophyta</taxon>
        <taxon>Embryophyta</taxon>
        <taxon>Tracheophyta</taxon>
        <taxon>Spermatophyta</taxon>
        <taxon>Magnoliopsida</taxon>
        <taxon>Liliopsida</taxon>
        <taxon>Poales</taxon>
        <taxon>Poaceae</taxon>
        <taxon>BOP clade</taxon>
        <taxon>Oryzoideae</taxon>
        <taxon>Oryzeae</taxon>
        <taxon>Zizaniinae</taxon>
        <taxon>Zizania</taxon>
    </lineage>
</organism>
<dbReference type="EMBL" id="JAAALK010000283">
    <property type="protein sequence ID" value="KAG8072776.1"/>
    <property type="molecule type" value="Genomic_DNA"/>
</dbReference>
<dbReference type="AlphaFoldDB" id="A0A8J5SBR2"/>
<proteinExistence type="predicted"/>